<dbReference type="InterPro" id="IPR014216">
    <property type="entry name" value="ABC_transptr_CydD"/>
</dbReference>
<evidence type="ECO:0000259" key="10">
    <source>
        <dbReference type="PROSITE" id="PS50929"/>
    </source>
</evidence>
<dbReference type="Gene3D" id="1.20.1560.10">
    <property type="entry name" value="ABC transporter type 1, transmembrane domain"/>
    <property type="match status" value="1"/>
</dbReference>
<organism evidence="11 12">
    <name type="scientific">Myceligenerans pegani</name>
    <dbReference type="NCBI Taxonomy" id="2776917"/>
    <lineage>
        <taxon>Bacteria</taxon>
        <taxon>Bacillati</taxon>
        <taxon>Actinomycetota</taxon>
        <taxon>Actinomycetes</taxon>
        <taxon>Micrococcales</taxon>
        <taxon>Promicromonosporaceae</taxon>
        <taxon>Myceligenerans</taxon>
    </lineage>
</organism>
<accession>A0ABR9MTX1</accession>
<proteinExistence type="predicted"/>
<dbReference type="Pfam" id="PF00664">
    <property type="entry name" value="ABC_membrane"/>
    <property type="match status" value="1"/>
</dbReference>
<dbReference type="PANTHER" id="PTHR24221">
    <property type="entry name" value="ATP-BINDING CASSETTE SUB-FAMILY B"/>
    <property type="match status" value="1"/>
</dbReference>
<dbReference type="InterPro" id="IPR003593">
    <property type="entry name" value="AAA+_ATPase"/>
</dbReference>
<dbReference type="SUPFAM" id="SSF90123">
    <property type="entry name" value="ABC transporter transmembrane region"/>
    <property type="match status" value="1"/>
</dbReference>
<dbReference type="Proteomes" id="UP000625527">
    <property type="component" value="Unassembled WGS sequence"/>
</dbReference>
<name>A0ABR9MTX1_9MICO</name>
<keyword evidence="6 8" id="KW-0472">Membrane</keyword>
<dbReference type="Gene3D" id="3.40.50.300">
    <property type="entry name" value="P-loop containing nucleotide triphosphate hydrolases"/>
    <property type="match status" value="1"/>
</dbReference>
<feature type="transmembrane region" description="Helical" evidence="8">
    <location>
        <begin position="239"/>
        <end position="267"/>
    </location>
</feature>
<evidence type="ECO:0000313" key="12">
    <source>
        <dbReference type="Proteomes" id="UP000625527"/>
    </source>
</evidence>
<dbReference type="Pfam" id="PF00005">
    <property type="entry name" value="ABC_tran"/>
    <property type="match status" value="2"/>
</dbReference>
<dbReference type="CDD" id="cd18584">
    <property type="entry name" value="ABC_6TM_AarD_CydD"/>
    <property type="match status" value="1"/>
</dbReference>
<feature type="transmembrane region" description="Helical" evidence="8">
    <location>
        <begin position="20"/>
        <end position="44"/>
    </location>
</feature>
<keyword evidence="4" id="KW-0067">ATP-binding</keyword>
<dbReference type="InterPro" id="IPR011527">
    <property type="entry name" value="ABC1_TM_dom"/>
</dbReference>
<dbReference type="InterPro" id="IPR003439">
    <property type="entry name" value="ABC_transporter-like_ATP-bd"/>
</dbReference>
<dbReference type="RefSeq" id="WP_192861165.1">
    <property type="nucleotide sequence ID" value="NZ_JADAQT010000040.1"/>
</dbReference>
<keyword evidence="2 8" id="KW-0812">Transmembrane</keyword>
<evidence type="ECO:0000313" key="11">
    <source>
        <dbReference type="EMBL" id="MBE1874600.1"/>
    </source>
</evidence>
<dbReference type="CDD" id="cd03228">
    <property type="entry name" value="ABCC_MRP_Like"/>
    <property type="match status" value="1"/>
</dbReference>
<feature type="transmembrane region" description="Helical" evidence="8">
    <location>
        <begin position="56"/>
        <end position="75"/>
    </location>
</feature>
<protein>
    <submittedName>
        <fullName evidence="11">Thiol reductant ABC exporter subunit CydD</fullName>
    </submittedName>
</protein>
<evidence type="ECO:0000256" key="3">
    <source>
        <dbReference type="ARBA" id="ARBA00022741"/>
    </source>
</evidence>
<feature type="transmembrane region" description="Helical" evidence="8">
    <location>
        <begin position="161"/>
        <end position="180"/>
    </location>
</feature>
<evidence type="ECO:0000259" key="9">
    <source>
        <dbReference type="PROSITE" id="PS50893"/>
    </source>
</evidence>
<evidence type="ECO:0000256" key="1">
    <source>
        <dbReference type="ARBA" id="ARBA00004651"/>
    </source>
</evidence>
<comment type="caution">
    <text evidence="11">The sequence shown here is derived from an EMBL/GenBank/DDBJ whole genome shotgun (WGS) entry which is preliminary data.</text>
</comment>
<dbReference type="InterPro" id="IPR027417">
    <property type="entry name" value="P-loop_NTPase"/>
</dbReference>
<evidence type="ECO:0000256" key="8">
    <source>
        <dbReference type="SAM" id="Phobius"/>
    </source>
</evidence>
<sequence length="676" mass="69686">MRPLDPRLRHIRPARSYLMLTVGLGLASAGLVVAQALLIAALLAPVIQNPGVTPPVVLFVALGVVVAGRAVVAWAQERYARRAASRTIADLREQVTHAVATRPPRGTGAAPAGTGVATLVTRGLDDLEPYLVRYVPQLVLTALLTPALVLVVLWLDWVSAAVVAVTLPLVPIFMVLVGRLTAGSSERRLATVARLGDQVLDLVAGLPTLRAFGRAAGPAARVRALGDASRRATMRTLRVAFLSSMVLELLTTLSVAIVAVGVGLRLVEGHMDLLPAIAVLVLAPEVYLPLRRVGAEFHASVDGVAAAGRALDLLDAGDAARRVPGGSGPDGPRPASGGPGADDASRTDGGSPTDRGSRADSASRANDQQAAGGPARAVPAALVFDDVHVRAGDRDVVAPAGLTARVPLGSGRPGDGRVVALRGPSGSGKSTAVLAALGLVEPDSGRVLLELPESGEAPDRPRGRAPGGSPGTSRSGPSGGPSGEARLVPLREFGLEHWWHHVTWVPQRPAIPPGSLREVLHAASGGGPEADDAPVSPRRTVRVARAARMTGLDAVVRDLPRGWDTRVGLGGAGLSVGQRQRVALTAALLDGGADRPLVILDEPTAHLDARSEGQILDTVRAWRAEGRTVLVVAHRASLLAIADQVIDVAARPASGTTTTGDDRTDARTDLDSGAAR</sequence>
<dbReference type="NCBIfam" id="TIGR02857">
    <property type="entry name" value="CydD"/>
    <property type="match status" value="1"/>
</dbReference>
<evidence type="ECO:0000256" key="4">
    <source>
        <dbReference type="ARBA" id="ARBA00022840"/>
    </source>
</evidence>
<evidence type="ECO:0000256" key="7">
    <source>
        <dbReference type="SAM" id="MobiDB-lite"/>
    </source>
</evidence>
<evidence type="ECO:0000256" key="6">
    <source>
        <dbReference type="ARBA" id="ARBA00023136"/>
    </source>
</evidence>
<feature type="domain" description="ABC transmembrane type-1" evidence="10">
    <location>
        <begin position="20"/>
        <end position="302"/>
    </location>
</feature>
<feature type="region of interest" description="Disordered" evidence="7">
    <location>
        <begin position="451"/>
        <end position="486"/>
    </location>
</feature>
<gene>
    <name evidence="11" type="primary">cydD</name>
    <name evidence="11" type="ORF">IHE71_02620</name>
</gene>
<dbReference type="PROSITE" id="PS50929">
    <property type="entry name" value="ABC_TM1F"/>
    <property type="match status" value="1"/>
</dbReference>
<dbReference type="InterPro" id="IPR036640">
    <property type="entry name" value="ABC1_TM_sf"/>
</dbReference>
<dbReference type="InterPro" id="IPR039421">
    <property type="entry name" value="Type_1_exporter"/>
</dbReference>
<keyword evidence="3" id="KW-0547">Nucleotide-binding</keyword>
<keyword evidence="5 8" id="KW-1133">Transmembrane helix</keyword>
<keyword evidence="12" id="KW-1185">Reference proteome</keyword>
<feature type="transmembrane region" description="Helical" evidence="8">
    <location>
        <begin position="138"/>
        <end position="155"/>
    </location>
</feature>
<evidence type="ECO:0000256" key="5">
    <source>
        <dbReference type="ARBA" id="ARBA00022989"/>
    </source>
</evidence>
<dbReference type="EMBL" id="JADAQT010000040">
    <property type="protein sequence ID" value="MBE1874600.1"/>
    <property type="molecule type" value="Genomic_DNA"/>
</dbReference>
<dbReference type="PANTHER" id="PTHR24221:SF590">
    <property type="entry name" value="COMPONENT LINKED WITH THE ASSEMBLY OF CYTOCHROME' TRANSPORT TRANSMEMBRANE ATP-BINDING PROTEIN ABC TRANSPORTER CYDD-RELATED"/>
    <property type="match status" value="1"/>
</dbReference>
<feature type="region of interest" description="Disordered" evidence="7">
    <location>
        <begin position="320"/>
        <end position="375"/>
    </location>
</feature>
<dbReference type="SMART" id="SM00382">
    <property type="entry name" value="AAA"/>
    <property type="match status" value="1"/>
</dbReference>
<comment type="subcellular location">
    <subcellularLocation>
        <location evidence="1">Cell membrane</location>
        <topology evidence="1">Multi-pass membrane protein</topology>
    </subcellularLocation>
</comment>
<reference evidence="11 12" key="1">
    <citation type="submission" date="2020-10" db="EMBL/GenBank/DDBJ databases">
        <title>Myceligenerans pegani sp. nov., an endophytic actinomycete isolated from Peganum harmala L. in Xinjiang, China.</title>
        <authorList>
            <person name="Xin L."/>
        </authorList>
    </citation>
    <scope>NUCLEOTIDE SEQUENCE [LARGE SCALE GENOMIC DNA]</scope>
    <source>
        <strain evidence="11 12">TRM65318</strain>
    </source>
</reference>
<feature type="domain" description="ABC transporter" evidence="9">
    <location>
        <begin position="382"/>
        <end position="675"/>
    </location>
</feature>
<dbReference type="SUPFAM" id="SSF52540">
    <property type="entry name" value="P-loop containing nucleoside triphosphate hydrolases"/>
    <property type="match status" value="1"/>
</dbReference>
<evidence type="ECO:0000256" key="2">
    <source>
        <dbReference type="ARBA" id="ARBA00022692"/>
    </source>
</evidence>
<feature type="compositionally biased region" description="Basic and acidic residues" evidence="7">
    <location>
        <begin position="660"/>
        <end position="670"/>
    </location>
</feature>
<feature type="region of interest" description="Disordered" evidence="7">
    <location>
        <begin position="653"/>
        <end position="676"/>
    </location>
</feature>
<feature type="region of interest" description="Disordered" evidence="7">
    <location>
        <begin position="404"/>
        <end position="427"/>
    </location>
</feature>
<dbReference type="PROSITE" id="PS50893">
    <property type="entry name" value="ABC_TRANSPORTER_2"/>
    <property type="match status" value="1"/>
</dbReference>